<gene>
    <name evidence="1" type="ORF">H9726_01020</name>
</gene>
<accession>A0A9D2D5U1</accession>
<reference evidence="1" key="1">
    <citation type="journal article" date="2021" name="PeerJ">
        <title>Extensive microbial diversity within the chicken gut microbiome revealed by metagenomics and culture.</title>
        <authorList>
            <person name="Gilroy R."/>
            <person name="Ravi A."/>
            <person name="Getino M."/>
            <person name="Pursley I."/>
            <person name="Horton D.L."/>
            <person name="Alikhan N.F."/>
            <person name="Baker D."/>
            <person name="Gharbi K."/>
            <person name="Hall N."/>
            <person name="Watson M."/>
            <person name="Adriaenssens E.M."/>
            <person name="Foster-Nyarko E."/>
            <person name="Jarju S."/>
            <person name="Secka A."/>
            <person name="Antonio M."/>
            <person name="Oren A."/>
            <person name="Chaudhuri R.R."/>
            <person name="La Ragione R."/>
            <person name="Hildebrand F."/>
            <person name="Pallen M.J."/>
        </authorList>
    </citation>
    <scope>NUCLEOTIDE SEQUENCE</scope>
    <source>
        <strain evidence="1">CHK192-19661</strain>
    </source>
</reference>
<proteinExistence type="predicted"/>
<protein>
    <submittedName>
        <fullName evidence="1">Uncharacterized protein</fullName>
    </submittedName>
</protein>
<comment type="caution">
    <text evidence="1">The sequence shown here is derived from an EMBL/GenBank/DDBJ whole genome shotgun (WGS) entry which is preliminary data.</text>
</comment>
<sequence>MFRRIVTLSAVAVCLAAAVLIAYNFTRERTQASRVGRFICVQTTDTVQY</sequence>
<dbReference type="Proteomes" id="UP000824025">
    <property type="component" value="Unassembled WGS sequence"/>
</dbReference>
<name>A0A9D2D5U1_9FIRM</name>
<dbReference type="AlphaFoldDB" id="A0A9D2D5U1"/>
<organism evidence="1 2">
    <name type="scientific">Candidatus Borkfalkia avicola</name>
    <dbReference type="NCBI Taxonomy" id="2838503"/>
    <lineage>
        <taxon>Bacteria</taxon>
        <taxon>Bacillati</taxon>
        <taxon>Bacillota</taxon>
        <taxon>Clostridia</taxon>
        <taxon>Christensenellales</taxon>
        <taxon>Christensenellaceae</taxon>
        <taxon>Candidatus Borkfalkia</taxon>
    </lineage>
</organism>
<reference evidence="1" key="2">
    <citation type="submission" date="2021-04" db="EMBL/GenBank/DDBJ databases">
        <authorList>
            <person name="Gilroy R."/>
        </authorList>
    </citation>
    <scope>NUCLEOTIDE SEQUENCE</scope>
    <source>
        <strain evidence="1">CHK192-19661</strain>
    </source>
</reference>
<evidence type="ECO:0000313" key="1">
    <source>
        <dbReference type="EMBL" id="HIZ09044.1"/>
    </source>
</evidence>
<evidence type="ECO:0000313" key="2">
    <source>
        <dbReference type="Proteomes" id="UP000824025"/>
    </source>
</evidence>
<dbReference type="EMBL" id="DXCF01000004">
    <property type="protein sequence ID" value="HIZ09044.1"/>
    <property type="molecule type" value="Genomic_DNA"/>
</dbReference>